<feature type="transmembrane region" description="Helical" evidence="2">
    <location>
        <begin position="160"/>
        <end position="185"/>
    </location>
</feature>
<dbReference type="AlphaFoldDB" id="A0A4C1Y2R2"/>
<evidence type="ECO:0000313" key="4">
    <source>
        <dbReference type="Proteomes" id="UP000299102"/>
    </source>
</evidence>
<accession>A0A4C1Y2R2</accession>
<keyword evidence="2" id="KW-0472">Membrane</keyword>
<keyword evidence="2" id="KW-0812">Transmembrane</keyword>
<keyword evidence="4" id="KW-1185">Reference proteome</keyword>
<evidence type="ECO:0000256" key="1">
    <source>
        <dbReference type="SAM" id="MobiDB-lite"/>
    </source>
</evidence>
<proteinExistence type="predicted"/>
<name>A0A4C1Y2R2_EUMVA</name>
<feature type="region of interest" description="Disordered" evidence="1">
    <location>
        <begin position="1"/>
        <end position="30"/>
    </location>
</feature>
<evidence type="ECO:0000313" key="3">
    <source>
        <dbReference type="EMBL" id="GBP68675.1"/>
    </source>
</evidence>
<dbReference type="EMBL" id="BGZK01001020">
    <property type="protein sequence ID" value="GBP68675.1"/>
    <property type="molecule type" value="Genomic_DNA"/>
</dbReference>
<protein>
    <submittedName>
        <fullName evidence="3">Uncharacterized protein</fullName>
    </submittedName>
</protein>
<comment type="caution">
    <text evidence="3">The sequence shown here is derived from an EMBL/GenBank/DDBJ whole genome shotgun (WGS) entry which is preliminary data.</text>
</comment>
<keyword evidence="2" id="KW-1133">Transmembrane helix</keyword>
<dbReference type="Proteomes" id="UP000299102">
    <property type="component" value="Unassembled WGS sequence"/>
</dbReference>
<sequence>MQATQSRCSPSPVDTHIHHKSRRGEGESTDGGLFKETAYSFLEKVFNAVVLLRVSMGGDDHPVSGYDGRSGPMEGSMEGWSGSGPPELSLTGRNAKREPLFHACVPSEFDIAPAQPALLRAASELTIACLYHNKWQISAKTSSHDHSYPSIGSHPAIDNCCYLCAVGAGCWYILNFILALAFSLASPASEPWPLAESKS</sequence>
<reference evidence="3 4" key="1">
    <citation type="journal article" date="2019" name="Commun. Biol.">
        <title>The bagworm genome reveals a unique fibroin gene that provides high tensile strength.</title>
        <authorList>
            <person name="Kono N."/>
            <person name="Nakamura H."/>
            <person name="Ohtoshi R."/>
            <person name="Tomita M."/>
            <person name="Numata K."/>
            <person name="Arakawa K."/>
        </authorList>
    </citation>
    <scope>NUCLEOTIDE SEQUENCE [LARGE SCALE GENOMIC DNA]</scope>
</reference>
<evidence type="ECO:0000256" key="2">
    <source>
        <dbReference type="SAM" id="Phobius"/>
    </source>
</evidence>
<organism evidence="3 4">
    <name type="scientific">Eumeta variegata</name>
    <name type="common">Bagworm moth</name>
    <name type="synonym">Eumeta japonica</name>
    <dbReference type="NCBI Taxonomy" id="151549"/>
    <lineage>
        <taxon>Eukaryota</taxon>
        <taxon>Metazoa</taxon>
        <taxon>Ecdysozoa</taxon>
        <taxon>Arthropoda</taxon>
        <taxon>Hexapoda</taxon>
        <taxon>Insecta</taxon>
        <taxon>Pterygota</taxon>
        <taxon>Neoptera</taxon>
        <taxon>Endopterygota</taxon>
        <taxon>Lepidoptera</taxon>
        <taxon>Glossata</taxon>
        <taxon>Ditrysia</taxon>
        <taxon>Tineoidea</taxon>
        <taxon>Psychidae</taxon>
        <taxon>Oiketicinae</taxon>
        <taxon>Eumeta</taxon>
    </lineage>
</organism>
<gene>
    <name evidence="3" type="ORF">EVAR_42466_1</name>
</gene>